<accession>A0ABP1FZ50</accession>
<evidence type="ECO:0000256" key="1">
    <source>
        <dbReference type="ARBA" id="ARBA00022723"/>
    </source>
</evidence>
<dbReference type="Proteomes" id="UP001497392">
    <property type="component" value="Unassembled WGS sequence"/>
</dbReference>
<evidence type="ECO:0000313" key="4">
    <source>
        <dbReference type="Proteomes" id="UP001497392"/>
    </source>
</evidence>
<keyword evidence="2" id="KW-0862">Zinc</keyword>
<organism evidence="3 4">
    <name type="scientific">Coccomyxa viridis</name>
    <dbReference type="NCBI Taxonomy" id="1274662"/>
    <lineage>
        <taxon>Eukaryota</taxon>
        <taxon>Viridiplantae</taxon>
        <taxon>Chlorophyta</taxon>
        <taxon>core chlorophytes</taxon>
        <taxon>Trebouxiophyceae</taxon>
        <taxon>Trebouxiophyceae incertae sedis</taxon>
        <taxon>Coccomyxaceae</taxon>
        <taxon>Coccomyxa</taxon>
    </lineage>
</organism>
<sequence>MNRLARLPWRLSARALGNSSVGQAIGASSASWQSDSQALAAGCPSLGKWAQRSLHTSSMSFASGDIALDMEHATGLERQELEAKLTSGKDIFHEDWLDAPFGTEDKPVEVTSSFSERIVGVPDPYDDSIVWWGNIHEGDPPKQIVEGGEFFILKRSGDAGHGH</sequence>
<evidence type="ECO:0000313" key="3">
    <source>
        <dbReference type="EMBL" id="CAL5224756.1"/>
    </source>
</evidence>
<gene>
    <name evidence="3" type="primary">g7493</name>
    <name evidence="3" type="ORF">VP750_LOCUS6415</name>
</gene>
<dbReference type="Gene3D" id="2.60.11.10">
    <property type="entry name" value="Cytochrome c oxidase, subunit Vb"/>
    <property type="match status" value="1"/>
</dbReference>
<keyword evidence="4" id="KW-1185">Reference proteome</keyword>
<dbReference type="PANTHER" id="PTHR10122">
    <property type="entry name" value="CYTOCHROME C OXIDASE SUBUNIT 5B, MITOCHONDRIAL"/>
    <property type="match status" value="1"/>
</dbReference>
<evidence type="ECO:0000256" key="2">
    <source>
        <dbReference type="ARBA" id="ARBA00022833"/>
    </source>
</evidence>
<dbReference type="SUPFAM" id="SSF57802">
    <property type="entry name" value="Rubredoxin-like"/>
    <property type="match status" value="1"/>
</dbReference>
<protein>
    <submittedName>
        <fullName evidence="3">G7493 protein</fullName>
    </submittedName>
</protein>
<comment type="caution">
    <text evidence="3">The sequence shown here is derived from an EMBL/GenBank/DDBJ whole genome shotgun (WGS) entry which is preliminary data.</text>
</comment>
<dbReference type="InterPro" id="IPR002124">
    <property type="entry name" value="Cyt_c_oxidase_su5b"/>
</dbReference>
<dbReference type="PROSITE" id="PS51359">
    <property type="entry name" value="COX5B_2"/>
    <property type="match status" value="1"/>
</dbReference>
<proteinExistence type="predicted"/>
<dbReference type="InterPro" id="IPR036972">
    <property type="entry name" value="Cyt_c_oxidase_su5b_sf"/>
</dbReference>
<dbReference type="Pfam" id="PF01215">
    <property type="entry name" value="COX5B"/>
    <property type="match status" value="1"/>
</dbReference>
<name>A0ABP1FZ50_9CHLO</name>
<reference evidence="3 4" key="1">
    <citation type="submission" date="2024-06" db="EMBL/GenBank/DDBJ databases">
        <authorList>
            <person name="Kraege A."/>
            <person name="Thomma B."/>
        </authorList>
    </citation>
    <scope>NUCLEOTIDE SEQUENCE [LARGE SCALE GENOMIC DNA]</scope>
</reference>
<keyword evidence="1" id="KW-0479">Metal-binding</keyword>
<dbReference type="EMBL" id="CAXHTA020000011">
    <property type="protein sequence ID" value="CAL5224756.1"/>
    <property type="molecule type" value="Genomic_DNA"/>
</dbReference>
<dbReference type="PANTHER" id="PTHR10122:SF0">
    <property type="entry name" value="CYTOCHROME C OXIDASE SUBUNIT 5B, ISOFORM A-RELATED"/>
    <property type="match status" value="1"/>
</dbReference>